<comment type="caution">
    <text evidence="5">The sequence shown here is derived from an EMBL/GenBank/DDBJ whole genome shotgun (WGS) entry which is preliminary data.</text>
</comment>
<keyword evidence="3" id="KW-0418">Kinase</keyword>
<dbReference type="Proteomes" id="UP001597511">
    <property type="component" value="Unassembled WGS sequence"/>
</dbReference>
<evidence type="ECO:0000259" key="4">
    <source>
        <dbReference type="Pfam" id="PF07804"/>
    </source>
</evidence>
<evidence type="ECO:0000256" key="3">
    <source>
        <dbReference type="ARBA" id="ARBA00022777"/>
    </source>
</evidence>
<protein>
    <submittedName>
        <fullName evidence="5">HipA domain-containing protein</fullName>
    </submittedName>
</protein>
<dbReference type="Pfam" id="PF07804">
    <property type="entry name" value="HipA_C"/>
    <property type="match status" value="1"/>
</dbReference>
<evidence type="ECO:0000313" key="5">
    <source>
        <dbReference type="EMBL" id="MFD2921368.1"/>
    </source>
</evidence>
<evidence type="ECO:0000313" key="6">
    <source>
        <dbReference type="Proteomes" id="UP001597511"/>
    </source>
</evidence>
<proteinExistence type="inferred from homology"/>
<sequence length="316" mass="35360">MSKRCLYCYQPTDETGGDFHPACSRQFFGSPVPPALAISQDEMQEMAQAIVLKSIAVTGVQPKLSLSIEPTPGDPKNSRFTIVGLWGNFILKPPTAEFKALPENEDLTMQLAGAFGLSVAEHSLIRLSSGELAYITKRFDRNDKEKLALEDMCQLTETLTSDKYRGSMEKVGKTILRYSTQPGLDAIRFFEYTLFCFLTGNADMHLKNFSLLSSPEGNLQLSPAYDLLCTQLALPEDLDEIALTLNAKQRKLKLADFMILAEKLKIPAKTVNNVLSRFKKQLNTVNSWIDISFLPDDLKHVYKNIVRSKALQVELV</sequence>
<keyword evidence="2" id="KW-0808">Transferase</keyword>
<comment type="similarity">
    <text evidence="1">Belongs to the HipA Ser/Thr kinase family.</text>
</comment>
<dbReference type="InterPro" id="IPR012893">
    <property type="entry name" value="HipA-like_C"/>
</dbReference>
<gene>
    <name evidence="5" type="ORF">ACFS6H_16700</name>
</gene>
<accession>A0ABW6AC93</accession>
<organism evidence="5 6">
    <name type="scientific">Terrimonas rubra</name>
    <dbReference type="NCBI Taxonomy" id="1035890"/>
    <lineage>
        <taxon>Bacteria</taxon>
        <taxon>Pseudomonadati</taxon>
        <taxon>Bacteroidota</taxon>
        <taxon>Chitinophagia</taxon>
        <taxon>Chitinophagales</taxon>
        <taxon>Chitinophagaceae</taxon>
        <taxon>Terrimonas</taxon>
    </lineage>
</organism>
<dbReference type="Gene3D" id="1.10.1070.20">
    <property type="match status" value="1"/>
</dbReference>
<evidence type="ECO:0000256" key="2">
    <source>
        <dbReference type="ARBA" id="ARBA00022679"/>
    </source>
</evidence>
<dbReference type="EMBL" id="JBHUOZ010000003">
    <property type="protein sequence ID" value="MFD2921368.1"/>
    <property type="molecule type" value="Genomic_DNA"/>
</dbReference>
<dbReference type="RefSeq" id="WP_386101532.1">
    <property type="nucleotide sequence ID" value="NZ_JBHUOZ010000003.1"/>
</dbReference>
<dbReference type="PANTHER" id="PTHR37419">
    <property type="entry name" value="SERINE/THREONINE-PROTEIN KINASE TOXIN HIPA"/>
    <property type="match status" value="1"/>
</dbReference>
<feature type="domain" description="HipA-like C-terminal" evidence="4">
    <location>
        <begin position="56"/>
        <end position="282"/>
    </location>
</feature>
<dbReference type="PANTHER" id="PTHR37419:SF1">
    <property type="entry name" value="SERINE_THREONINE-PROTEIN KINASE TOXIN HIPA"/>
    <property type="match status" value="1"/>
</dbReference>
<name>A0ABW6AC93_9BACT</name>
<reference evidence="6" key="1">
    <citation type="journal article" date="2019" name="Int. J. Syst. Evol. Microbiol.">
        <title>The Global Catalogue of Microorganisms (GCM) 10K type strain sequencing project: providing services to taxonomists for standard genome sequencing and annotation.</title>
        <authorList>
            <consortium name="The Broad Institute Genomics Platform"/>
            <consortium name="The Broad Institute Genome Sequencing Center for Infectious Disease"/>
            <person name="Wu L."/>
            <person name="Ma J."/>
        </authorList>
    </citation>
    <scope>NUCLEOTIDE SEQUENCE [LARGE SCALE GENOMIC DNA]</scope>
    <source>
        <strain evidence="6">KCTC 23299</strain>
    </source>
</reference>
<keyword evidence="6" id="KW-1185">Reference proteome</keyword>
<dbReference type="InterPro" id="IPR052028">
    <property type="entry name" value="HipA_Ser/Thr_kinase"/>
</dbReference>
<evidence type="ECO:0000256" key="1">
    <source>
        <dbReference type="ARBA" id="ARBA00010164"/>
    </source>
</evidence>